<dbReference type="Pfam" id="PF13517">
    <property type="entry name" value="FG-GAP_3"/>
    <property type="match status" value="2"/>
</dbReference>
<dbReference type="PANTHER" id="PTHR46580">
    <property type="entry name" value="SENSOR KINASE-RELATED"/>
    <property type="match status" value="1"/>
</dbReference>
<organism evidence="7 8">
    <name type="scientific">Streptomyces hiroshimensis</name>
    <dbReference type="NCBI Taxonomy" id="66424"/>
    <lineage>
        <taxon>Bacteria</taxon>
        <taxon>Bacillati</taxon>
        <taxon>Actinomycetota</taxon>
        <taxon>Actinomycetes</taxon>
        <taxon>Kitasatosporales</taxon>
        <taxon>Streptomycetaceae</taxon>
        <taxon>Streptomyces</taxon>
    </lineage>
</organism>
<sequence>MDPLMGKTRTPRRKGRCAIAAAVSASGMLLALSVTAAPAQAASLATWEKLAQCESSGDWGYSQGPYYGGLQFLESTWVAYHGTDYAPYPYQATKEEQIRVAQRVLDDVGATAWPRCGKKVGLADDDARPFPDAPDDQGADGASARVDGDFDGDGRDDVAVLYDYGKEGGVSRSGLWTFTGSGTGFGSPKKVWDSGAAGWSWSAAKLTVGDFNGDGKADIGVLYNMGATEDGRNRTKLFVFTSNGSGFAAPVKVWDSNDDPVKSWNWNAGKLTVGDFNGDGKADIGVLYDYGKTDSGNRTALWTFTGNGSGFNSPKQVWDSSTDPVKSWNWTASKPVAGDFNGDGKADVGVLYDYGKTDSGNRTALWTFTSTGSGFNSPKQAWDSRSESWRWSAAKVVGGDFNGDGKTDIGVLYDLGRNGDRNRTELFTFAGNGAGLDAPTKVWDSQDDNAVKSWNWNASKPVAGDFNGDGKADIGVLYDYGRTASGNRTGLWTFTSTGNGFTGPGLAWDSRNDPVKSWNWNMSKVG</sequence>
<keyword evidence="3" id="KW-0378">Hydrolase</keyword>
<dbReference type="SUPFAM" id="SSF53955">
    <property type="entry name" value="Lysozyme-like"/>
    <property type="match status" value="1"/>
</dbReference>
<keyword evidence="8" id="KW-1185">Reference proteome</keyword>
<dbReference type="EMBL" id="BMUT01000003">
    <property type="protein sequence ID" value="GGX75225.1"/>
    <property type="molecule type" value="Genomic_DNA"/>
</dbReference>
<evidence type="ECO:0000256" key="4">
    <source>
        <dbReference type="SAM" id="MobiDB-lite"/>
    </source>
</evidence>
<evidence type="ECO:0000256" key="1">
    <source>
        <dbReference type="ARBA" id="ARBA00010830"/>
    </source>
</evidence>
<evidence type="ECO:0000256" key="3">
    <source>
        <dbReference type="ARBA" id="ARBA00022801"/>
    </source>
</evidence>
<dbReference type="CDD" id="cd13925">
    <property type="entry name" value="RPF"/>
    <property type="match status" value="1"/>
</dbReference>
<comment type="caution">
    <text evidence="7">The sequence shown here is derived from an EMBL/GenBank/DDBJ whole genome shotgun (WGS) entry which is preliminary data.</text>
</comment>
<feature type="chain" id="PRO_5045593131" description="Resuscitation-promoting factor core lysozyme-like domain-containing protein" evidence="5">
    <location>
        <begin position="37"/>
        <end position="526"/>
    </location>
</feature>
<evidence type="ECO:0000313" key="7">
    <source>
        <dbReference type="EMBL" id="GGX75225.1"/>
    </source>
</evidence>
<dbReference type="Gene3D" id="2.40.128.340">
    <property type="match status" value="4"/>
</dbReference>
<name>A0ABQ2YAR9_9ACTN</name>
<accession>A0ABQ2YAR9</accession>
<gene>
    <name evidence="7" type="ORF">GCM10010324_20780</name>
</gene>
<dbReference type="InterPro" id="IPR010618">
    <property type="entry name" value="RPF"/>
</dbReference>
<dbReference type="Gene3D" id="1.10.530.10">
    <property type="match status" value="1"/>
</dbReference>
<dbReference type="Proteomes" id="UP000659223">
    <property type="component" value="Unassembled WGS sequence"/>
</dbReference>
<dbReference type="SUPFAM" id="SSF69318">
    <property type="entry name" value="Integrin alpha N-terminal domain"/>
    <property type="match status" value="1"/>
</dbReference>
<feature type="domain" description="Resuscitation-promoting factor core lysozyme-like" evidence="6">
    <location>
        <begin position="42"/>
        <end position="116"/>
    </location>
</feature>
<dbReference type="Pfam" id="PF06737">
    <property type="entry name" value="Transglycosylas"/>
    <property type="match status" value="1"/>
</dbReference>
<dbReference type="InterPro" id="IPR023346">
    <property type="entry name" value="Lysozyme-like_dom_sf"/>
</dbReference>
<evidence type="ECO:0000259" key="6">
    <source>
        <dbReference type="Pfam" id="PF06737"/>
    </source>
</evidence>
<keyword evidence="2 5" id="KW-0732">Signal</keyword>
<dbReference type="InterPro" id="IPR028994">
    <property type="entry name" value="Integrin_alpha_N"/>
</dbReference>
<reference evidence="8" key="1">
    <citation type="journal article" date="2019" name="Int. J. Syst. Evol. Microbiol.">
        <title>The Global Catalogue of Microorganisms (GCM) 10K type strain sequencing project: providing services to taxonomists for standard genome sequencing and annotation.</title>
        <authorList>
            <consortium name="The Broad Institute Genomics Platform"/>
            <consortium name="The Broad Institute Genome Sequencing Center for Infectious Disease"/>
            <person name="Wu L."/>
            <person name="Ma J."/>
        </authorList>
    </citation>
    <scope>NUCLEOTIDE SEQUENCE [LARGE SCALE GENOMIC DNA]</scope>
    <source>
        <strain evidence="8">JCM 4586</strain>
    </source>
</reference>
<protein>
    <recommendedName>
        <fullName evidence="6">Resuscitation-promoting factor core lysozyme-like domain-containing protein</fullName>
    </recommendedName>
</protein>
<feature type="signal peptide" evidence="5">
    <location>
        <begin position="1"/>
        <end position="36"/>
    </location>
</feature>
<proteinExistence type="inferred from homology"/>
<evidence type="ECO:0000256" key="5">
    <source>
        <dbReference type="SAM" id="SignalP"/>
    </source>
</evidence>
<evidence type="ECO:0000256" key="2">
    <source>
        <dbReference type="ARBA" id="ARBA00022729"/>
    </source>
</evidence>
<dbReference type="RefSeq" id="WP_190021345.1">
    <property type="nucleotide sequence ID" value="NZ_BMUT01000003.1"/>
</dbReference>
<feature type="region of interest" description="Disordered" evidence="4">
    <location>
        <begin position="124"/>
        <end position="149"/>
    </location>
</feature>
<dbReference type="InterPro" id="IPR013517">
    <property type="entry name" value="FG-GAP"/>
</dbReference>
<comment type="similarity">
    <text evidence="1">Belongs to the transglycosylase family. Rpf subfamily.</text>
</comment>
<evidence type="ECO:0000313" key="8">
    <source>
        <dbReference type="Proteomes" id="UP000659223"/>
    </source>
</evidence>